<proteinExistence type="inferred from homology"/>
<dbReference type="GO" id="GO:0005634">
    <property type="term" value="C:nucleus"/>
    <property type="evidence" value="ECO:0007669"/>
    <property type="project" value="UniProtKB-SubCell"/>
</dbReference>
<dbReference type="GO" id="GO:0000976">
    <property type="term" value="F:transcription cis-regulatory region binding"/>
    <property type="evidence" value="ECO:0007669"/>
    <property type="project" value="TreeGrafter"/>
</dbReference>
<comment type="similarity">
    <text evidence="6">Belongs to the AP2/ERF transcription factor family. ERF subfamily.</text>
</comment>
<name>A0A811R3V8_9POAL</name>
<evidence type="ECO:0000313" key="9">
    <source>
        <dbReference type="EMBL" id="CAD6264725.1"/>
    </source>
</evidence>
<dbReference type="PROSITE" id="PS51032">
    <property type="entry name" value="AP2_ERF"/>
    <property type="match status" value="1"/>
</dbReference>
<dbReference type="InterPro" id="IPR016177">
    <property type="entry name" value="DNA-bd_dom_sf"/>
</dbReference>
<reference evidence="9" key="1">
    <citation type="submission" date="2020-10" db="EMBL/GenBank/DDBJ databases">
        <authorList>
            <person name="Han B."/>
            <person name="Lu T."/>
            <person name="Zhao Q."/>
            <person name="Huang X."/>
            <person name="Zhao Y."/>
        </authorList>
    </citation>
    <scope>NUCLEOTIDE SEQUENCE</scope>
</reference>
<dbReference type="SMART" id="SM00380">
    <property type="entry name" value="AP2"/>
    <property type="match status" value="1"/>
</dbReference>
<dbReference type="EMBL" id="CAJGYO010000013">
    <property type="protein sequence ID" value="CAD6264725.1"/>
    <property type="molecule type" value="Genomic_DNA"/>
</dbReference>
<dbReference type="PANTHER" id="PTHR31241:SF65">
    <property type="entry name" value="AP2_ERF DOMAIN-CONTAINING PROTEIN"/>
    <property type="match status" value="1"/>
</dbReference>
<evidence type="ECO:0000256" key="7">
    <source>
        <dbReference type="SAM" id="MobiDB-lite"/>
    </source>
</evidence>
<dbReference type="InterPro" id="IPR001471">
    <property type="entry name" value="AP2/ERF_dom"/>
</dbReference>
<keyword evidence="2" id="KW-0805">Transcription regulation</keyword>
<dbReference type="CDD" id="cd00018">
    <property type="entry name" value="AP2"/>
    <property type="match status" value="1"/>
</dbReference>
<evidence type="ECO:0000313" key="10">
    <source>
        <dbReference type="Proteomes" id="UP000604825"/>
    </source>
</evidence>
<keyword evidence="4" id="KW-0804">Transcription</keyword>
<evidence type="ECO:0000256" key="3">
    <source>
        <dbReference type="ARBA" id="ARBA00023125"/>
    </source>
</evidence>
<protein>
    <recommendedName>
        <fullName evidence="8">AP2/ERF domain-containing protein</fullName>
    </recommendedName>
</protein>
<dbReference type="SUPFAM" id="SSF54171">
    <property type="entry name" value="DNA-binding domain"/>
    <property type="match status" value="1"/>
</dbReference>
<accession>A0A811R3V8</accession>
<evidence type="ECO:0000256" key="4">
    <source>
        <dbReference type="ARBA" id="ARBA00023163"/>
    </source>
</evidence>
<feature type="region of interest" description="Disordered" evidence="7">
    <location>
        <begin position="158"/>
        <end position="192"/>
    </location>
</feature>
<dbReference type="GO" id="GO:0045893">
    <property type="term" value="P:positive regulation of DNA-templated transcription"/>
    <property type="evidence" value="ECO:0007669"/>
    <property type="project" value="TreeGrafter"/>
</dbReference>
<dbReference type="AlphaFoldDB" id="A0A811R3V8"/>
<feature type="domain" description="AP2/ERF" evidence="8">
    <location>
        <begin position="49"/>
        <end position="110"/>
    </location>
</feature>
<dbReference type="OrthoDB" id="677684at2759"/>
<comment type="caution">
    <text evidence="9">The sequence shown here is derived from an EMBL/GenBank/DDBJ whole genome shotgun (WGS) entry which is preliminary data.</text>
</comment>
<dbReference type="InterPro" id="IPR036955">
    <property type="entry name" value="AP2/ERF_dom_sf"/>
</dbReference>
<keyword evidence="5" id="KW-0539">Nucleus</keyword>
<dbReference type="GO" id="GO:0006950">
    <property type="term" value="P:response to stress"/>
    <property type="evidence" value="ECO:0007669"/>
    <property type="project" value="TreeGrafter"/>
</dbReference>
<sequence>MCGNENGELLLAPISSAAAARKGKGKGKGKARVKSGHPGVAAGKHKLSVWTGLRFRHSGKWATEIRMPRTREKVWIGTFTSPRQAALAYDAAVFCFFGERAPKARKTNFPAAPRPEISESERLKLSVADVKVICEKHAREVDALLPPLDDADSTAAPDDLVVAPATPGPVDAPPAGAGGPAPPDSLDEDDELDQMIRDFDIEAFQAELDSVTYLVSDGEYTELSA</sequence>
<dbReference type="GO" id="GO:0003700">
    <property type="term" value="F:DNA-binding transcription factor activity"/>
    <property type="evidence" value="ECO:0007669"/>
    <property type="project" value="InterPro"/>
</dbReference>
<gene>
    <name evidence="9" type="ORF">NCGR_LOCUS48030</name>
</gene>
<evidence type="ECO:0000256" key="2">
    <source>
        <dbReference type="ARBA" id="ARBA00023015"/>
    </source>
</evidence>
<comment type="subcellular location">
    <subcellularLocation>
        <location evidence="1">Nucleus</location>
    </subcellularLocation>
</comment>
<keyword evidence="10" id="KW-1185">Reference proteome</keyword>
<evidence type="ECO:0000259" key="8">
    <source>
        <dbReference type="PROSITE" id="PS51032"/>
    </source>
</evidence>
<keyword evidence="3" id="KW-0238">DNA-binding</keyword>
<dbReference type="Proteomes" id="UP000604825">
    <property type="component" value="Unassembled WGS sequence"/>
</dbReference>
<evidence type="ECO:0000256" key="1">
    <source>
        <dbReference type="ARBA" id="ARBA00004123"/>
    </source>
</evidence>
<evidence type="ECO:0000256" key="6">
    <source>
        <dbReference type="ARBA" id="ARBA00024343"/>
    </source>
</evidence>
<organism evidence="9 10">
    <name type="scientific">Miscanthus lutarioriparius</name>
    <dbReference type="NCBI Taxonomy" id="422564"/>
    <lineage>
        <taxon>Eukaryota</taxon>
        <taxon>Viridiplantae</taxon>
        <taxon>Streptophyta</taxon>
        <taxon>Embryophyta</taxon>
        <taxon>Tracheophyta</taxon>
        <taxon>Spermatophyta</taxon>
        <taxon>Magnoliopsida</taxon>
        <taxon>Liliopsida</taxon>
        <taxon>Poales</taxon>
        <taxon>Poaceae</taxon>
        <taxon>PACMAD clade</taxon>
        <taxon>Panicoideae</taxon>
        <taxon>Andropogonodae</taxon>
        <taxon>Andropogoneae</taxon>
        <taxon>Saccharinae</taxon>
        <taxon>Miscanthus</taxon>
    </lineage>
</organism>
<evidence type="ECO:0000256" key="5">
    <source>
        <dbReference type="ARBA" id="ARBA00023242"/>
    </source>
</evidence>
<dbReference type="PANTHER" id="PTHR31241">
    <property type="entry name" value="DEHYDRATION-RESPONSIVE ELEMENT-BINDING PROTEIN 2C"/>
    <property type="match status" value="1"/>
</dbReference>
<dbReference type="Gene3D" id="3.30.730.10">
    <property type="entry name" value="AP2/ERF domain"/>
    <property type="match status" value="1"/>
</dbReference>